<dbReference type="Proteomes" id="UP001221757">
    <property type="component" value="Unassembled WGS sequence"/>
</dbReference>
<gene>
    <name evidence="2" type="ORF">B0H17DRAFT_1136415</name>
</gene>
<evidence type="ECO:0000313" key="3">
    <source>
        <dbReference type="Proteomes" id="UP001221757"/>
    </source>
</evidence>
<protein>
    <submittedName>
        <fullName evidence="2">Uncharacterized protein</fullName>
    </submittedName>
</protein>
<dbReference type="EMBL" id="JARKIE010000089">
    <property type="protein sequence ID" value="KAJ7687293.1"/>
    <property type="molecule type" value="Genomic_DNA"/>
</dbReference>
<reference evidence="2" key="1">
    <citation type="submission" date="2023-03" db="EMBL/GenBank/DDBJ databases">
        <title>Massive genome expansion in bonnet fungi (Mycena s.s.) driven by repeated elements and novel gene families across ecological guilds.</title>
        <authorList>
            <consortium name="Lawrence Berkeley National Laboratory"/>
            <person name="Harder C.B."/>
            <person name="Miyauchi S."/>
            <person name="Viragh M."/>
            <person name="Kuo A."/>
            <person name="Thoen E."/>
            <person name="Andreopoulos B."/>
            <person name="Lu D."/>
            <person name="Skrede I."/>
            <person name="Drula E."/>
            <person name="Henrissat B."/>
            <person name="Morin E."/>
            <person name="Kohler A."/>
            <person name="Barry K."/>
            <person name="LaButti K."/>
            <person name="Morin E."/>
            <person name="Salamov A."/>
            <person name="Lipzen A."/>
            <person name="Mereny Z."/>
            <person name="Hegedus B."/>
            <person name="Baldrian P."/>
            <person name="Stursova M."/>
            <person name="Weitz H."/>
            <person name="Taylor A."/>
            <person name="Grigoriev I.V."/>
            <person name="Nagy L.G."/>
            <person name="Martin F."/>
            <person name="Kauserud H."/>
        </authorList>
    </citation>
    <scope>NUCLEOTIDE SEQUENCE</scope>
    <source>
        <strain evidence="2">CBHHK067</strain>
    </source>
</reference>
<comment type="caution">
    <text evidence="2">The sequence shown here is derived from an EMBL/GenBank/DDBJ whole genome shotgun (WGS) entry which is preliminary data.</text>
</comment>
<name>A0AAD7DBA4_MYCRO</name>
<keyword evidence="1" id="KW-1133">Transmembrane helix</keyword>
<dbReference type="AlphaFoldDB" id="A0AAD7DBA4"/>
<proteinExistence type="predicted"/>
<keyword evidence="3" id="KW-1185">Reference proteome</keyword>
<sequence>MSIQALGYEVSPDLLLSLFTPETGALGHMRYGKDFFGPVKPCKGHNDFTTIYDVMRADIFCAPEQVVVPFTTILFGEIKYGLSPNWSDRSWNTDALSVDFDGQLDVLGLVMGKYAALDRVASPIVQPWTDEDTIVVRIVDSTKYATMDYDHVMGEMPLRIGDTVVLQCTPHTSSEGHGKRAVRMSLHIFLRRPPLTVPHQDSLIQARNVQLVVCVGNESRVAYPKALQRPEPSRTMKTPDSVTALDELSDTQELSPSACRPDLSDIVPVSMTVAADTSDRSVNAGTSITGVQRPLLFDHCAHSSQSQAIQLLAACGVEPGTLVGILLSNLLCILSISFAHILRAS</sequence>
<evidence type="ECO:0000313" key="2">
    <source>
        <dbReference type="EMBL" id="KAJ7687293.1"/>
    </source>
</evidence>
<feature type="transmembrane region" description="Helical" evidence="1">
    <location>
        <begin position="322"/>
        <end position="342"/>
    </location>
</feature>
<organism evidence="2 3">
    <name type="scientific">Mycena rosella</name>
    <name type="common">Pink bonnet</name>
    <name type="synonym">Agaricus rosellus</name>
    <dbReference type="NCBI Taxonomy" id="1033263"/>
    <lineage>
        <taxon>Eukaryota</taxon>
        <taxon>Fungi</taxon>
        <taxon>Dikarya</taxon>
        <taxon>Basidiomycota</taxon>
        <taxon>Agaricomycotina</taxon>
        <taxon>Agaricomycetes</taxon>
        <taxon>Agaricomycetidae</taxon>
        <taxon>Agaricales</taxon>
        <taxon>Marasmiineae</taxon>
        <taxon>Mycenaceae</taxon>
        <taxon>Mycena</taxon>
    </lineage>
</organism>
<accession>A0AAD7DBA4</accession>
<evidence type="ECO:0000256" key="1">
    <source>
        <dbReference type="SAM" id="Phobius"/>
    </source>
</evidence>
<keyword evidence="1" id="KW-0472">Membrane</keyword>
<keyword evidence="1" id="KW-0812">Transmembrane</keyword>